<protein>
    <recommendedName>
        <fullName evidence="5">Pseudouridine synthase I TruA alpha/beta domain-containing protein</fullName>
    </recommendedName>
</protein>
<evidence type="ECO:0000313" key="6">
    <source>
        <dbReference type="EMBL" id="CAD7452153.1"/>
    </source>
</evidence>
<dbReference type="Gene3D" id="3.30.70.580">
    <property type="entry name" value="Pseudouridine synthase I, catalytic domain, N-terminal subdomain"/>
    <property type="match status" value="1"/>
</dbReference>
<dbReference type="InterPro" id="IPR020095">
    <property type="entry name" value="PsdUridine_synth_TruA_C"/>
</dbReference>
<dbReference type="GO" id="GO:0005634">
    <property type="term" value="C:nucleus"/>
    <property type="evidence" value="ECO:0007669"/>
    <property type="project" value="TreeGrafter"/>
</dbReference>
<dbReference type="HAMAP" id="MF_00171">
    <property type="entry name" value="TruA"/>
    <property type="match status" value="1"/>
</dbReference>
<proteinExistence type="inferred from homology"/>
<dbReference type="SUPFAM" id="SSF55120">
    <property type="entry name" value="Pseudouridine synthase"/>
    <property type="match status" value="1"/>
</dbReference>
<dbReference type="InterPro" id="IPR041707">
    <property type="entry name" value="Pus3-like"/>
</dbReference>
<dbReference type="InterPro" id="IPR020097">
    <property type="entry name" value="PsdUridine_synth_TruA_a/b_dom"/>
</dbReference>
<keyword evidence="3" id="KW-0413">Isomerase</keyword>
<dbReference type="PANTHER" id="PTHR11142:SF5">
    <property type="entry name" value="TRNA PSEUDOURIDINE(38_39) SYNTHASE"/>
    <property type="match status" value="1"/>
</dbReference>
<reference evidence="6" key="1">
    <citation type="submission" date="2020-11" db="EMBL/GenBank/DDBJ databases">
        <authorList>
            <person name="Tran Van P."/>
        </authorList>
    </citation>
    <scope>NUCLEOTIDE SEQUENCE</scope>
</reference>
<dbReference type="GO" id="GO:0009982">
    <property type="term" value="F:pseudouridine synthase activity"/>
    <property type="evidence" value="ECO:0007669"/>
    <property type="project" value="InterPro"/>
</dbReference>
<dbReference type="Gene3D" id="3.30.70.660">
    <property type="entry name" value="Pseudouridine synthase I, catalytic domain, C-terminal subdomain"/>
    <property type="match status" value="1"/>
</dbReference>
<dbReference type="PANTHER" id="PTHR11142">
    <property type="entry name" value="PSEUDOURIDYLATE SYNTHASE"/>
    <property type="match status" value="1"/>
</dbReference>
<evidence type="ECO:0000259" key="5">
    <source>
        <dbReference type="Pfam" id="PF01416"/>
    </source>
</evidence>
<comment type="similarity">
    <text evidence="1">Belongs to the tRNA pseudouridine synthase TruA family.</text>
</comment>
<keyword evidence="2" id="KW-0819">tRNA processing</keyword>
<dbReference type="GO" id="GO:0005737">
    <property type="term" value="C:cytoplasm"/>
    <property type="evidence" value="ECO:0007669"/>
    <property type="project" value="TreeGrafter"/>
</dbReference>
<dbReference type="FunFam" id="3.30.70.580:FF:000007">
    <property type="entry name" value="tRNA pseudouridine synthase"/>
    <property type="match status" value="1"/>
</dbReference>
<dbReference type="GO" id="GO:1990481">
    <property type="term" value="P:mRNA pseudouridine synthesis"/>
    <property type="evidence" value="ECO:0007669"/>
    <property type="project" value="TreeGrafter"/>
</dbReference>
<organism evidence="6">
    <name type="scientific">Timema tahoe</name>
    <dbReference type="NCBI Taxonomy" id="61484"/>
    <lineage>
        <taxon>Eukaryota</taxon>
        <taxon>Metazoa</taxon>
        <taxon>Ecdysozoa</taxon>
        <taxon>Arthropoda</taxon>
        <taxon>Hexapoda</taxon>
        <taxon>Insecta</taxon>
        <taxon>Pterygota</taxon>
        <taxon>Neoptera</taxon>
        <taxon>Polyneoptera</taxon>
        <taxon>Phasmatodea</taxon>
        <taxon>Timematodea</taxon>
        <taxon>Timematoidea</taxon>
        <taxon>Timematidae</taxon>
        <taxon>Timema</taxon>
    </lineage>
</organism>
<dbReference type="InterPro" id="IPR020094">
    <property type="entry name" value="TruA/RsuA/RluB/E/F_N"/>
</dbReference>
<dbReference type="Pfam" id="PF01416">
    <property type="entry name" value="PseudoU_synth_1"/>
    <property type="match status" value="1"/>
</dbReference>
<dbReference type="NCBIfam" id="TIGR00071">
    <property type="entry name" value="hisT_truA"/>
    <property type="match status" value="1"/>
</dbReference>
<dbReference type="EMBL" id="OE000049">
    <property type="protein sequence ID" value="CAD7452153.1"/>
    <property type="molecule type" value="Genomic_DNA"/>
</dbReference>
<evidence type="ECO:0000256" key="1">
    <source>
        <dbReference type="ARBA" id="ARBA00009375"/>
    </source>
</evidence>
<feature type="domain" description="Pseudouridine synthase I TruA alpha/beta" evidence="5">
    <location>
        <begin position="260"/>
        <end position="394"/>
    </location>
</feature>
<dbReference type="InterPro" id="IPR020103">
    <property type="entry name" value="PsdUridine_synth_cat_dom_sf"/>
</dbReference>
<dbReference type="GO" id="GO:0003723">
    <property type="term" value="F:RNA binding"/>
    <property type="evidence" value="ECO:0007669"/>
    <property type="project" value="InterPro"/>
</dbReference>
<evidence type="ECO:0000256" key="4">
    <source>
        <dbReference type="SAM" id="MobiDB-lite"/>
    </source>
</evidence>
<dbReference type="GO" id="GO:0031119">
    <property type="term" value="P:tRNA pseudouridine synthesis"/>
    <property type="evidence" value="ECO:0007669"/>
    <property type="project" value="TreeGrafter"/>
</dbReference>
<sequence length="518" mass="57832">MAKELIHRVLQLEAHTAQLRNLLSKQKNGQTSKNHTAKKKRNFDFTNNVSIDLAPPVSNVSIDLAPPVNIVSIDLTPPVSNVSIDLAPPVSSASIDLAPPVSNVSIDLAPPVRCCKRHVLLKVMYLGWDYQGLAKQEDTAETIEQHLFLALSTGCLVESRETSNYHRCGRTDKGVSSFGQTISLDLRSSLSQEQLAADPDMTEGELPYTKILNRLLPEDIRVLEWRPAPPDLSARFQCKQRTYKYFFPRGDLNVQVMNSAARFIVGTHDFRNFCKMDVANGVVSFIRSIVSAQVSVMSRDPHMSADSGDTSGTEDRLASRSGVPGYDMCVLTLVGHAFLWHQVRCIMGLLLLVGQGKEEADVVQELLDVDSHPRKPQYSMASELPLNLFHCEYEQGTQWYMNQECLTQVVRTLQSTWTKLYVKAFELNQSHVPRASMVRAMLLDLESSLETPVSEQTSCLLQGVRSKVYQPLLKRPTCGSLETRIEHYVKRQRLELMEPEDQSSLSAVSSDYPGAGPS</sequence>
<accession>A0A7R9FEN6</accession>
<gene>
    <name evidence="6" type="ORF">TTEB3V08_LOCUS340</name>
</gene>
<feature type="region of interest" description="Disordered" evidence="4">
    <location>
        <begin position="499"/>
        <end position="518"/>
    </location>
</feature>
<dbReference type="InterPro" id="IPR001406">
    <property type="entry name" value="PsdUridine_synth_TruA"/>
</dbReference>
<name>A0A7R9FEN6_9NEOP</name>
<dbReference type="CDD" id="cd02569">
    <property type="entry name" value="PseudoU_synth_ScPus3"/>
    <property type="match status" value="1"/>
</dbReference>
<evidence type="ECO:0000256" key="2">
    <source>
        <dbReference type="ARBA" id="ARBA00022694"/>
    </source>
</evidence>
<evidence type="ECO:0000256" key="3">
    <source>
        <dbReference type="ARBA" id="ARBA00023235"/>
    </source>
</evidence>
<dbReference type="AlphaFoldDB" id="A0A7R9FEN6"/>